<proteinExistence type="predicted"/>
<dbReference type="SUPFAM" id="SSF52833">
    <property type="entry name" value="Thioredoxin-like"/>
    <property type="match status" value="1"/>
</dbReference>
<evidence type="ECO:0000256" key="1">
    <source>
        <dbReference type="SAM" id="MobiDB-lite"/>
    </source>
</evidence>
<dbReference type="InterPro" id="IPR002109">
    <property type="entry name" value="Glutaredoxin"/>
</dbReference>
<reference evidence="3 4" key="1">
    <citation type="submission" date="2019-05" db="EMBL/GenBank/DDBJ databases">
        <title>Mikania micrantha, genome provides insights into the molecular mechanism of rapid growth.</title>
        <authorList>
            <person name="Liu B."/>
        </authorList>
    </citation>
    <scope>NUCLEOTIDE SEQUENCE [LARGE SCALE GENOMIC DNA]</scope>
    <source>
        <strain evidence="3">NLD-2019</strain>
        <tissue evidence="3">Leaf</tissue>
    </source>
</reference>
<protein>
    <recommendedName>
        <fullName evidence="2">Glutaredoxin domain-containing protein</fullName>
    </recommendedName>
</protein>
<dbReference type="AlphaFoldDB" id="A0A5N6PDP9"/>
<sequence>MWRSRRKSSREVDSIDASICRSSSKLNFVRSSLKDVENLFADDNDSFNKTLDQPSPRTATATATARRLSIFHRVHLANKFARAFSPKQTPNSDKSPPYSTTATSPEKSPKSERLIPIPGAENRVVLYTTSLRVVRPTFEACRTVQSILRGFRVSIDERDLSMDSRFLHELQNIMSENGEDAIETTKLNLPRVFIGGKYIGGAEEVRQLHETGELKKFVERLPAVAAGVCDVCGDFRFILCDECSGSHKCYSEKGGFRSCTLCNENGLIRCPSCLGR</sequence>
<dbReference type="InterPro" id="IPR036249">
    <property type="entry name" value="Thioredoxin-like_sf"/>
</dbReference>
<evidence type="ECO:0000313" key="3">
    <source>
        <dbReference type="EMBL" id="KAD6119888.1"/>
    </source>
</evidence>
<comment type="caution">
    <text evidence="3">The sequence shown here is derived from an EMBL/GenBank/DDBJ whole genome shotgun (WGS) entry which is preliminary data.</text>
</comment>
<organism evidence="3 4">
    <name type="scientific">Mikania micrantha</name>
    <name type="common">bitter vine</name>
    <dbReference type="NCBI Taxonomy" id="192012"/>
    <lineage>
        <taxon>Eukaryota</taxon>
        <taxon>Viridiplantae</taxon>
        <taxon>Streptophyta</taxon>
        <taxon>Embryophyta</taxon>
        <taxon>Tracheophyta</taxon>
        <taxon>Spermatophyta</taxon>
        <taxon>Magnoliopsida</taxon>
        <taxon>eudicotyledons</taxon>
        <taxon>Gunneridae</taxon>
        <taxon>Pentapetalae</taxon>
        <taxon>asterids</taxon>
        <taxon>campanulids</taxon>
        <taxon>Asterales</taxon>
        <taxon>Asteraceae</taxon>
        <taxon>Asteroideae</taxon>
        <taxon>Heliantheae alliance</taxon>
        <taxon>Eupatorieae</taxon>
        <taxon>Mikania</taxon>
    </lineage>
</organism>
<dbReference type="Proteomes" id="UP000326396">
    <property type="component" value="Linkage Group LG13"/>
</dbReference>
<feature type="compositionally biased region" description="Polar residues" evidence="1">
    <location>
        <begin position="86"/>
        <end position="106"/>
    </location>
</feature>
<dbReference type="PANTHER" id="PTHR45669:SF26">
    <property type="entry name" value="GLUTAREDOXIN DOMAIN-CONTAINING PROTEIN"/>
    <property type="match status" value="1"/>
</dbReference>
<evidence type="ECO:0000259" key="2">
    <source>
        <dbReference type="Pfam" id="PF00462"/>
    </source>
</evidence>
<evidence type="ECO:0000313" key="4">
    <source>
        <dbReference type="Proteomes" id="UP000326396"/>
    </source>
</evidence>
<dbReference type="CDD" id="cd03031">
    <property type="entry name" value="GRX_GRX_like"/>
    <property type="match status" value="1"/>
</dbReference>
<dbReference type="Gene3D" id="3.40.30.10">
    <property type="entry name" value="Glutaredoxin"/>
    <property type="match status" value="1"/>
</dbReference>
<name>A0A5N6PDP9_9ASTR</name>
<gene>
    <name evidence="3" type="ORF">E3N88_11159</name>
</gene>
<keyword evidence="4" id="KW-1185">Reference proteome</keyword>
<dbReference type="Pfam" id="PF23733">
    <property type="entry name" value="GRXCR1-2_C"/>
    <property type="match status" value="1"/>
</dbReference>
<dbReference type="PROSITE" id="PS51354">
    <property type="entry name" value="GLUTAREDOXIN_2"/>
    <property type="match status" value="1"/>
</dbReference>
<dbReference type="PANTHER" id="PTHR45669">
    <property type="entry name" value="GLUTAREDOXIN DOMAIN-CONTAINING CYSTEINE-RICH PROTEIN CG12206-RELATED"/>
    <property type="match status" value="1"/>
</dbReference>
<feature type="region of interest" description="Disordered" evidence="1">
    <location>
        <begin position="82"/>
        <end position="114"/>
    </location>
</feature>
<accession>A0A5N6PDP9</accession>
<dbReference type="EMBL" id="SZYD01000005">
    <property type="protein sequence ID" value="KAD6119888.1"/>
    <property type="molecule type" value="Genomic_DNA"/>
</dbReference>
<dbReference type="OrthoDB" id="423313at2759"/>
<feature type="domain" description="Glutaredoxin" evidence="2">
    <location>
        <begin position="124"/>
        <end position="199"/>
    </location>
</feature>
<dbReference type="Pfam" id="PF00462">
    <property type="entry name" value="Glutaredoxin"/>
    <property type="match status" value="1"/>
</dbReference>